<name>A0A816DAU6_9BILA</name>
<evidence type="ECO:0000259" key="2">
    <source>
        <dbReference type="PROSITE" id="PS50181"/>
    </source>
</evidence>
<organism evidence="3 4">
    <name type="scientific">Rotaria magnacalcarata</name>
    <dbReference type="NCBI Taxonomy" id="392030"/>
    <lineage>
        <taxon>Eukaryota</taxon>
        <taxon>Metazoa</taxon>
        <taxon>Spiralia</taxon>
        <taxon>Gnathifera</taxon>
        <taxon>Rotifera</taxon>
        <taxon>Eurotatoria</taxon>
        <taxon>Bdelloidea</taxon>
        <taxon>Philodinida</taxon>
        <taxon>Philodinidae</taxon>
        <taxon>Rotaria</taxon>
    </lineage>
</organism>
<dbReference type="AlphaFoldDB" id="A0A816DAU6"/>
<dbReference type="InterPro" id="IPR036047">
    <property type="entry name" value="F-box-like_dom_sf"/>
</dbReference>
<feature type="compositionally biased region" description="Polar residues" evidence="1">
    <location>
        <begin position="516"/>
        <end position="525"/>
    </location>
</feature>
<dbReference type="SUPFAM" id="SSF81383">
    <property type="entry name" value="F-box domain"/>
    <property type="match status" value="1"/>
</dbReference>
<dbReference type="InterPro" id="IPR001810">
    <property type="entry name" value="F-box_dom"/>
</dbReference>
<dbReference type="OrthoDB" id="10001648at2759"/>
<feature type="domain" description="F-box" evidence="2">
    <location>
        <begin position="6"/>
        <end position="52"/>
    </location>
</feature>
<gene>
    <name evidence="3" type="ORF">KQP761_LOCUS26698</name>
</gene>
<dbReference type="EMBL" id="CAJNOW010014617">
    <property type="protein sequence ID" value="CAF1633878.1"/>
    <property type="molecule type" value="Genomic_DNA"/>
</dbReference>
<sequence>MEYSSCIKLNDLPNEILMIILKNLHTIDVLYSLVGVDKRLNAFVNDSIFTKYLTLMSSSPTGLSYSFTDKILDRFCDEILPEIHHKIEWLNVAPPSIERILVSTNYPNLHGLGLYDLSSDTAMDLFTDFDPSFNNCHILSFGASPPNVFSCTLSKLNVMIDTYSDCLYLLDGRFNQLHTFYVTIRDFSHWVPATINNEKKLLNLKCFSLKHTTYLTVYNQFLVPLLHRMSNLEELSLFFLNHNGAFIDGDNLAKNTIGHMTKLNKFAFDIRTIISFVKLLNLPSYKEFQNTFRHFEKIQIISCIDYFQKASECYCHMYSYPYTLKYYKDITNNFTRGLFECVREISLFDERPFEHEFFLEIARSFPFLEKLILHNREPQMYYGQQWPIIEYPHLTQLDLVRTHHSYVEQFLNNTKMSLLNNIYLYVNYHGLQIVCNPYKLLSRRIIKHSLLREALQRTHSSHNMIVSYSKPRVIIEVEPVRLPVIKIDPYKYNQMSSAEKQRLMQHAPFQHEPQYLSRNQSSRTSYDSDKMN</sequence>
<proteinExistence type="predicted"/>
<protein>
    <recommendedName>
        <fullName evidence="2">F-box domain-containing protein</fullName>
    </recommendedName>
</protein>
<feature type="region of interest" description="Disordered" evidence="1">
    <location>
        <begin position="510"/>
        <end position="532"/>
    </location>
</feature>
<evidence type="ECO:0000256" key="1">
    <source>
        <dbReference type="SAM" id="MobiDB-lite"/>
    </source>
</evidence>
<dbReference type="Proteomes" id="UP000663834">
    <property type="component" value="Unassembled WGS sequence"/>
</dbReference>
<accession>A0A816DAU6</accession>
<reference evidence="3" key="1">
    <citation type="submission" date="2021-02" db="EMBL/GenBank/DDBJ databases">
        <authorList>
            <person name="Nowell W R."/>
        </authorList>
    </citation>
    <scope>NUCLEOTIDE SEQUENCE</scope>
</reference>
<dbReference type="PROSITE" id="PS50181">
    <property type="entry name" value="FBOX"/>
    <property type="match status" value="1"/>
</dbReference>
<evidence type="ECO:0000313" key="4">
    <source>
        <dbReference type="Proteomes" id="UP000663834"/>
    </source>
</evidence>
<comment type="caution">
    <text evidence="3">The sequence shown here is derived from an EMBL/GenBank/DDBJ whole genome shotgun (WGS) entry which is preliminary data.</text>
</comment>
<evidence type="ECO:0000313" key="3">
    <source>
        <dbReference type="EMBL" id="CAF1633878.1"/>
    </source>
</evidence>